<feature type="transmembrane region" description="Helical" evidence="9">
    <location>
        <begin position="176"/>
        <end position="200"/>
    </location>
</feature>
<dbReference type="EMBL" id="QYZD01000003">
    <property type="protein sequence ID" value="RJG25625.1"/>
    <property type="molecule type" value="Genomic_DNA"/>
</dbReference>
<dbReference type="InterPro" id="IPR004358">
    <property type="entry name" value="Sig_transdc_His_kin-like_C"/>
</dbReference>
<dbReference type="InterPro" id="IPR036097">
    <property type="entry name" value="HisK_dim/P_sf"/>
</dbReference>
<dbReference type="InterPro" id="IPR036890">
    <property type="entry name" value="HATPase_C_sf"/>
</dbReference>
<keyword evidence="4" id="KW-0808">Transferase</keyword>
<dbReference type="Pfam" id="PF00512">
    <property type="entry name" value="HisKA"/>
    <property type="match status" value="1"/>
</dbReference>
<evidence type="ECO:0000256" key="3">
    <source>
        <dbReference type="ARBA" id="ARBA00022553"/>
    </source>
</evidence>
<protein>
    <recommendedName>
        <fullName evidence="2">histidine kinase</fullName>
        <ecNumber evidence="2">2.7.13.3</ecNumber>
    </recommendedName>
</protein>
<keyword evidence="9" id="KW-0812">Transmembrane</keyword>
<proteinExistence type="predicted"/>
<evidence type="ECO:0000313" key="12">
    <source>
        <dbReference type="Proteomes" id="UP000266177"/>
    </source>
</evidence>
<dbReference type="PANTHER" id="PTHR43065">
    <property type="entry name" value="SENSOR HISTIDINE KINASE"/>
    <property type="match status" value="1"/>
</dbReference>
<evidence type="ECO:0000256" key="4">
    <source>
        <dbReference type="ARBA" id="ARBA00022679"/>
    </source>
</evidence>
<sequence length="633" mass="72989">MRTIFKYSTVSFLLLMAAFLLYPSLLRAEAEQGELRLTQWQVLWETSARDWQDISSMDVGWTDVDIREDGPDKPEGVQSAWLRLTLPPLQWDKPGLWIEQVYAYEVEAFSEEGRRLFRSSRLFSFDMNPVLIGLDSSEEEQVLYLHVKTLARQLGIHDTIRIGDYQELLPEYVKQGLVNVVMGSALILIAVVMLICTLFLRNIFFSSWLALCVLILCAGIMIFTYSSFTYTFFIHTEVWSLVIYDFAMLVFFSLLTYYFEMTFGPGPYWIIRRLRQFQTAYSILSLAVLLLNILADNRFYDMYYFLSERVLGFLILIQFVVLISASIRYAFHKDKDAILFCVGFVAFALITVCELIWFLLHPVYYYMVYWKWGILLFVVALIIILGRKIARNHEQVVQYSKELELYNHRLQRSEKMEIISELAASVAHEVRNPLQVTRGFLQLLEKQSGSKEKEYYHLALTELDRASGIITDFLTFAKPELNELALLNVREELEHVQGVLLPLANMQGAKITLDVMPDLTIEGNSSKFKQAFINLVKNSIEALNSSGWIRIAAHKQDGQIIIRIRDNGVGMNKKELSRLGEPYYSNKTKGTGLGLMVTFRIIEVMQGKLEFHSEKGVGTEVTVTFPAVEKEQN</sequence>
<comment type="caution">
    <text evidence="11">The sequence shown here is derived from an EMBL/GenBank/DDBJ whole genome shotgun (WGS) entry which is preliminary data.</text>
</comment>
<evidence type="ECO:0000313" key="11">
    <source>
        <dbReference type="EMBL" id="RJG25625.1"/>
    </source>
</evidence>
<evidence type="ECO:0000256" key="8">
    <source>
        <dbReference type="ARBA" id="ARBA00023012"/>
    </source>
</evidence>
<dbReference type="RefSeq" id="WP_119791761.1">
    <property type="nucleotide sequence ID" value="NZ_QYZD01000003.1"/>
</dbReference>
<feature type="transmembrane region" description="Helical" evidence="9">
    <location>
        <begin position="310"/>
        <end position="331"/>
    </location>
</feature>
<dbReference type="Gene3D" id="3.30.565.10">
    <property type="entry name" value="Histidine kinase-like ATPase, C-terminal domain"/>
    <property type="match status" value="1"/>
</dbReference>
<dbReference type="PROSITE" id="PS50109">
    <property type="entry name" value="HIS_KIN"/>
    <property type="match status" value="1"/>
</dbReference>
<dbReference type="SMART" id="SM00388">
    <property type="entry name" value="HisKA"/>
    <property type="match status" value="1"/>
</dbReference>
<keyword evidence="7" id="KW-0067">ATP-binding</keyword>
<dbReference type="OrthoDB" id="9815750at2"/>
<keyword evidence="8" id="KW-0902">Two-component regulatory system</keyword>
<gene>
    <name evidence="11" type="ORF">DQX05_05980</name>
</gene>
<dbReference type="SUPFAM" id="SSF55874">
    <property type="entry name" value="ATPase domain of HSP90 chaperone/DNA topoisomerase II/histidine kinase"/>
    <property type="match status" value="1"/>
</dbReference>
<dbReference type="Gene3D" id="1.10.287.130">
    <property type="match status" value="1"/>
</dbReference>
<feature type="transmembrane region" description="Helical" evidence="9">
    <location>
        <begin position="338"/>
        <end position="360"/>
    </location>
</feature>
<dbReference type="InterPro" id="IPR005467">
    <property type="entry name" value="His_kinase_dom"/>
</dbReference>
<dbReference type="Proteomes" id="UP000266177">
    <property type="component" value="Unassembled WGS sequence"/>
</dbReference>
<evidence type="ECO:0000256" key="5">
    <source>
        <dbReference type="ARBA" id="ARBA00022741"/>
    </source>
</evidence>
<dbReference type="GO" id="GO:0000155">
    <property type="term" value="F:phosphorelay sensor kinase activity"/>
    <property type="evidence" value="ECO:0007669"/>
    <property type="project" value="InterPro"/>
</dbReference>
<dbReference type="GO" id="GO:0005524">
    <property type="term" value="F:ATP binding"/>
    <property type="evidence" value="ECO:0007669"/>
    <property type="project" value="UniProtKB-KW"/>
</dbReference>
<evidence type="ECO:0000256" key="6">
    <source>
        <dbReference type="ARBA" id="ARBA00022777"/>
    </source>
</evidence>
<keyword evidence="3" id="KW-0597">Phosphoprotein</keyword>
<dbReference type="InterPro" id="IPR003661">
    <property type="entry name" value="HisK_dim/P_dom"/>
</dbReference>
<dbReference type="SUPFAM" id="SSF47384">
    <property type="entry name" value="Homodimeric domain of signal transducing histidine kinase"/>
    <property type="match status" value="1"/>
</dbReference>
<keyword evidence="9" id="KW-0472">Membrane</keyword>
<dbReference type="PRINTS" id="PR00344">
    <property type="entry name" value="BCTRLSENSOR"/>
</dbReference>
<evidence type="ECO:0000256" key="1">
    <source>
        <dbReference type="ARBA" id="ARBA00000085"/>
    </source>
</evidence>
<organism evidence="11 12">
    <name type="scientific">Paenibacillus thiaminolyticus</name>
    <name type="common">Bacillus thiaminolyticus</name>
    <dbReference type="NCBI Taxonomy" id="49283"/>
    <lineage>
        <taxon>Bacteria</taxon>
        <taxon>Bacillati</taxon>
        <taxon>Bacillota</taxon>
        <taxon>Bacilli</taxon>
        <taxon>Bacillales</taxon>
        <taxon>Paenibacillaceae</taxon>
        <taxon>Paenibacillus</taxon>
    </lineage>
</organism>
<keyword evidence="9" id="KW-1133">Transmembrane helix</keyword>
<dbReference type="SMART" id="SM00387">
    <property type="entry name" value="HATPase_c"/>
    <property type="match status" value="1"/>
</dbReference>
<dbReference type="AlphaFoldDB" id="A0A3A3GN64"/>
<feature type="transmembrane region" description="Helical" evidence="9">
    <location>
        <begin position="279"/>
        <end position="295"/>
    </location>
</feature>
<comment type="catalytic activity">
    <reaction evidence="1">
        <text>ATP + protein L-histidine = ADP + protein N-phospho-L-histidine.</text>
        <dbReference type="EC" id="2.7.13.3"/>
    </reaction>
</comment>
<evidence type="ECO:0000256" key="2">
    <source>
        <dbReference type="ARBA" id="ARBA00012438"/>
    </source>
</evidence>
<reference evidence="11 12" key="1">
    <citation type="submission" date="2018-09" db="EMBL/GenBank/DDBJ databases">
        <title>Paenibacillus SK2017-BO5.</title>
        <authorList>
            <person name="Piskunova J.V."/>
            <person name="Dubiley S.A."/>
            <person name="Severinov K.V."/>
        </authorList>
    </citation>
    <scope>NUCLEOTIDE SEQUENCE [LARGE SCALE GENOMIC DNA]</scope>
    <source>
        <strain evidence="11 12">BO5</strain>
    </source>
</reference>
<dbReference type="EC" id="2.7.13.3" evidence="2"/>
<accession>A0A3A3GN64</accession>
<keyword evidence="6 11" id="KW-0418">Kinase</keyword>
<dbReference type="InterPro" id="IPR003594">
    <property type="entry name" value="HATPase_dom"/>
</dbReference>
<dbReference type="CDD" id="cd00082">
    <property type="entry name" value="HisKA"/>
    <property type="match status" value="1"/>
</dbReference>
<dbReference type="PANTHER" id="PTHR43065:SF53">
    <property type="entry name" value="SPORULATION KINASE B"/>
    <property type="match status" value="1"/>
</dbReference>
<evidence type="ECO:0000259" key="10">
    <source>
        <dbReference type="PROSITE" id="PS50109"/>
    </source>
</evidence>
<evidence type="ECO:0000256" key="7">
    <source>
        <dbReference type="ARBA" id="ARBA00022840"/>
    </source>
</evidence>
<feature type="domain" description="Histidine kinase" evidence="10">
    <location>
        <begin position="425"/>
        <end position="629"/>
    </location>
</feature>
<evidence type="ECO:0000256" key="9">
    <source>
        <dbReference type="SAM" id="Phobius"/>
    </source>
</evidence>
<keyword evidence="5" id="KW-0547">Nucleotide-binding</keyword>
<feature type="transmembrane region" description="Helical" evidence="9">
    <location>
        <begin position="207"/>
        <end position="226"/>
    </location>
</feature>
<name>A0A3A3GN64_PANTH</name>
<dbReference type="Pfam" id="PF02518">
    <property type="entry name" value="HATPase_c"/>
    <property type="match status" value="1"/>
</dbReference>
<feature type="transmembrane region" description="Helical" evidence="9">
    <location>
        <begin position="366"/>
        <end position="385"/>
    </location>
</feature>